<keyword evidence="2" id="KW-1185">Reference proteome</keyword>
<protein>
    <submittedName>
        <fullName evidence="1">Uncharacterized protein</fullName>
    </submittedName>
</protein>
<dbReference type="AlphaFoldDB" id="A0ABD6EUX0"/>
<reference evidence="1 2" key="1">
    <citation type="submission" date="2024-08" db="EMBL/GenBank/DDBJ databases">
        <title>Gnathostoma spinigerum genome.</title>
        <authorList>
            <person name="Gonzalez-Bertolin B."/>
            <person name="Monzon S."/>
            <person name="Zaballos A."/>
            <person name="Jimenez P."/>
            <person name="Dekumyoy P."/>
            <person name="Varona S."/>
            <person name="Cuesta I."/>
            <person name="Sumanam S."/>
            <person name="Adisakwattana P."/>
            <person name="Gasser R.B."/>
            <person name="Hernandez-Gonzalez A."/>
            <person name="Young N.D."/>
            <person name="Perteguer M.J."/>
        </authorList>
    </citation>
    <scope>NUCLEOTIDE SEQUENCE [LARGE SCALE GENOMIC DNA]</scope>
    <source>
        <strain evidence="1">AL3</strain>
        <tissue evidence="1">Liver</tissue>
    </source>
</reference>
<organism evidence="1 2">
    <name type="scientific">Gnathostoma spinigerum</name>
    <dbReference type="NCBI Taxonomy" id="75299"/>
    <lineage>
        <taxon>Eukaryota</taxon>
        <taxon>Metazoa</taxon>
        <taxon>Ecdysozoa</taxon>
        <taxon>Nematoda</taxon>
        <taxon>Chromadorea</taxon>
        <taxon>Rhabditida</taxon>
        <taxon>Spirurina</taxon>
        <taxon>Gnathostomatomorpha</taxon>
        <taxon>Gnathostomatoidea</taxon>
        <taxon>Gnathostomatidae</taxon>
        <taxon>Gnathostoma</taxon>
    </lineage>
</organism>
<evidence type="ECO:0000313" key="1">
    <source>
        <dbReference type="EMBL" id="MFH4983759.1"/>
    </source>
</evidence>
<gene>
    <name evidence="1" type="ORF">AB6A40_010468</name>
</gene>
<dbReference type="EMBL" id="JBGFUD010013620">
    <property type="protein sequence ID" value="MFH4983759.1"/>
    <property type="molecule type" value="Genomic_DNA"/>
</dbReference>
<evidence type="ECO:0000313" key="2">
    <source>
        <dbReference type="Proteomes" id="UP001608902"/>
    </source>
</evidence>
<sequence length="130" mass="14786">MTGKKVVVVLTYLEGPTIQKYLMLLMGIFKRRAYNGENVSECVQTMLREYCRPLTSTCEIKASRAPRSLVYPLYGLQEHLAVRKFPPKLNAMKILNEICGPAMIPGLFITMCESMDSHRQSFVLHAQARC</sequence>
<comment type="caution">
    <text evidence="1">The sequence shown here is derived from an EMBL/GenBank/DDBJ whole genome shotgun (WGS) entry which is preliminary data.</text>
</comment>
<name>A0ABD6EUX0_9BILA</name>
<dbReference type="Proteomes" id="UP001608902">
    <property type="component" value="Unassembled WGS sequence"/>
</dbReference>
<accession>A0ABD6EUX0</accession>
<proteinExistence type="predicted"/>